<evidence type="ECO:0000313" key="2">
    <source>
        <dbReference type="EMBL" id="SMF47656.1"/>
    </source>
</evidence>
<dbReference type="CDD" id="cd00093">
    <property type="entry name" value="HTH_XRE"/>
    <property type="match status" value="1"/>
</dbReference>
<evidence type="ECO:0000259" key="1">
    <source>
        <dbReference type="PROSITE" id="PS50943"/>
    </source>
</evidence>
<dbReference type="SMART" id="SM00530">
    <property type="entry name" value="HTH_XRE"/>
    <property type="match status" value="1"/>
</dbReference>
<dbReference type="OrthoDB" id="9342826at2"/>
<dbReference type="InterPro" id="IPR010982">
    <property type="entry name" value="Lambda_DNA-bd_dom_sf"/>
</dbReference>
<dbReference type="AlphaFoldDB" id="A0A1Y6C6B6"/>
<reference evidence="3" key="1">
    <citation type="submission" date="2017-04" db="EMBL/GenBank/DDBJ databases">
        <authorList>
            <person name="Varghese N."/>
            <person name="Submissions S."/>
        </authorList>
    </citation>
    <scope>NUCLEOTIDE SEQUENCE [LARGE SCALE GENOMIC DNA]</scope>
    <source>
        <strain evidence="3">RKEM611</strain>
    </source>
</reference>
<dbReference type="SUPFAM" id="SSF47413">
    <property type="entry name" value="lambda repressor-like DNA-binding domains"/>
    <property type="match status" value="1"/>
</dbReference>
<sequence>MTTKKKKSKAMKFLEKLTGGPLTFADLFRSIREGEEWTQEEYGKLLGLSRQKVCDIEKGRRLPSPEKAVEYAKILGYHPESFAKLIIEEQIKKAGLKLKVIDAA</sequence>
<dbReference type="RefSeq" id="WP_132321315.1">
    <property type="nucleotide sequence ID" value="NZ_FWZT01000014.1"/>
</dbReference>
<proteinExistence type="predicted"/>
<dbReference type="Pfam" id="PF01381">
    <property type="entry name" value="HTH_3"/>
    <property type="match status" value="1"/>
</dbReference>
<evidence type="ECO:0000313" key="3">
    <source>
        <dbReference type="Proteomes" id="UP000192907"/>
    </source>
</evidence>
<dbReference type="InterPro" id="IPR001387">
    <property type="entry name" value="Cro/C1-type_HTH"/>
</dbReference>
<organism evidence="2 3">
    <name type="scientific">Pseudobacteriovorax antillogorgiicola</name>
    <dbReference type="NCBI Taxonomy" id="1513793"/>
    <lineage>
        <taxon>Bacteria</taxon>
        <taxon>Pseudomonadati</taxon>
        <taxon>Bdellovibrionota</taxon>
        <taxon>Oligoflexia</taxon>
        <taxon>Oligoflexales</taxon>
        <taxon>Pseudobacteriovoracaceae</taxon>
        <taxon>Pseudobacteriovorax</taxon>
    </lineage>
</organism>
<dbReference type="STRING" id="1513793.SAMN06296036_114157"/>
<keyword evidence="2" id="KW-0238">DNA-binding</keyword>
<gene>
    <name evidence="2" type="ORF">SAMN06296036_114157</name>
</gene>
<dbReference type="Proteomes" id="UP000192907">
    <property type="component" value="Unassembled WGS sequence"/>
</dbReference>
<dbReference type="EMBL" id="FWZT01000014">
    <property type="protein sequence ID" value="SMF47656.1"/>
    <property type="molecule type" value="Genomic_DNA"/>
</dbReference>
<dbReference type="GO" id="GO:0003677">
    <property type="term" value="F:DNA binding"/>
    <property type="evidence" value="ECO:0007669"/>
    <property type="project" value="UniProtKB-KW"/>
</dbReference>
<dbReference type="PROSITE" id="PS50943">
    <property type="entry name" value="HTH_CROC1"/>
    <property type="match status" value="1"/>
</dbReference>
<protein>
    <submittedName>
        <fullName evidence="2">DNA-binding transcriptional regulator, XRE-family HTH domain</fullName>
    </submittedName>
</protein>
<keyword evidence="3" id="KW-1185">Reference proteome</keyword>
<dbReference type="Gene3D" id="1.10.260.40">
    <property type="entry name" value="lambda repressor-like DNA-binding domains"/>
    <property type="match status" value="1"/>
</dbReference>
<name>A0A1Y6C6B6_9BACT</name>
<accession>A0A1Y6C6B6</accession>
<feature type="domain" description="HTH cro/C1-type" evidence="1">
    <location>
        <begin position="28"/>
        <end position="82"/>
    </location>
</feature>